<protein>
    <recommendedName>
        <fullName evidence="2 3">Single-stranded DNA-binding protein</fullName>
        <shortName evidence="2">SSB</shortName>
    </recommendedName>
</protein>
<proteinExistence type="inferred from homology"/>
<evidence type="ECO:0000313" key="5">
    <source>
        <dbReference type="EMBL" id="UGS27666.1"/>
    </source>
</evidence>
<dbReference type="PANTHER" id="PTHR10302">
    <property type="entry name" value="SINGLE-STRANDED DNA-BINDING PROTEIN"/>
    <property type="match status" value="1"/>
</dbReference>
<organism evidence="5 6">
    <name type="scientific">Microbacterium resistens</name>
    <dbReference type="NCBI Taxonomy" id="156977"/>
    <lineage>
        <taxon>Bacteria</taxon>
        <taxon>Bacillati</taxon>
        <taxon>Actinomycetota</taxon>
        <taxon>Actinomycetes</taxon>
        <taxon>Micrococcales</taxon>
        <taxon>Microbacteriaceae</taxon>
        <taxon>Microbacterium</taxon>
    </lineage>
</organism>
<comment type="caution">
    <text evidence="2">Lacks conserved residue(s) required for the propagation of feature annotation.</text>
</comment>
<feature type="compositionally biased region" description="Low complexity" evidence="4">
    <location>
        <begin position="146"/>
        <end position="155"/>
    </location>
</feature>
<dbReference type="RefSeq" id="WP_231820981.1">
    <property type="nucleotide sequence ID" value="NZ_CP082781.1"/>
</dbReference>
<keyword evidence="1 2" id="KW-0238">DNA-binding</keyword>
<dbReference type="Pfam" id="PF00436">
    <property type="entry name" value="SSB"/>
    <property type="match status" value="1"/>
</dbReference>
<name>A0ABY3RUW4_9MICO</name>
<dbReference type="GO" id="GO:0003677">
    <property type="term" value="F:DNA binding"/>
    <property type="evidence" value="ECO:0007669"/>
    <property type="project" value="UniProtKB-KW"/>
</dbReference>
<evidence type="ECO:0000256" key="3">
    <source>
        <dbReference type="PIRNR" id="PIRNR002070"/>
    </source>
</evidence>
<sequence length="163" mass="17764">MTDTITVAGTIATEPRLERTPTGVSVLKFRLASNLRKRDARTGEWVDLSTNWYAVSAYRRLAENAAQSLRKGTSVVVHGRLRIRDWESKDGQRGTSADLEADLLGSDLRFGTSVYTKNIRAVEPPREATPRHEPADDSPQRGAESGAADDWAAVGVGAGQIPF</sequence>
<dbReference type="NCBIfam" id="TIGR00621">
    <property type="entry name" value="ssb"/>
    <property type="match status" value="1"/>
</dbReference>
<reference evidence="5 6" key="1">
    <citation type="submission" date="2023-01" db="EMBL/GenBank/DDBJ databases">
        <title>Characterization of estradiol degrading bacteria Microbacterium sp. MZT7 and reveal degrading genes through genome analysis.</title>
        <authorList>
            <person name="Hao P."/>
            <person name="Gao Y."/>
        </authorList>
    </citation>
    <scope>NUCLEOTIDE SEQUENCE [LARGE SCALE GENOMIC DNA]</scope>
    <source>
        <strain evidence="5 6">MZT7</strain>
    </source>
</reference>
<dbReference type="PROSITE" id="PS50935">
    <property type="entry name" value="SSB"/>
    <property type="match status" value="1"/>
</dbReference>
<dbReference type="PIRSF" id="PIRSF002070">
    <property type="entry name" value="SSB"/>
    <property type="match status" value="1"/>
</dbReference>
<accession>A0ABY3RUW4</accession>
<dbReference type="SUPFAM" id="SSF50249">
    <property type="entry name" value="Nucleic acid-binding proteins"/>
    <property type="match status" value="1"/>
</dbReference>
<evidence type="ECO:0000256" key="4">
    <source>
        <dbReference type="SAM" id="MobiDB-lite"/>
    </source>
</evidence>
<dbReference type="Gene3D" id="2.40.50.140">
    <property type="entry name" value="Nucleic acid-binding proteins"/>
    <property type="match status" value="1"/>
</dbReference>
<evidence type="ECO:0000256" key="2">
    <source>
        <dbReference type="HAMAP-Rule" id="MF_00984"/>
    </source>
</evidence>
<dbReference type="Proteomes" id="UP001199642">
    <property type="component" value="Chromosome"/>
</dbReference>
<comment type="subunit">
    <text evidence="2">Homotetramer.</text>
</comment>
<dbReference type="PANTHER" id="PTHR10302:SF27">
    <property type="entry name" value="SINGLE-STRANDED DNA-BINDING PROTEIN"/>
    <property type="match status" value="1"/>
</dbReference>
<dbReference type="InterPro" id="IPR011344">
    <property type="entry name" value="ssDNA-bd"/>
</dbReference>
<feature type="region of interest" description="Disordered" evidence="4">
    <location>
        <begin position="119"/>
        <end position="163"/>
    </location>
</feature>
<keyword evidence="6" id="KW-1185">Reference proteome</keyword>
<dbReference type="HAMAP" id="MF_00984">
    <property type="entry name" value="SSB"/>
    <property type="match status" value="1"/>
</dbReference>
<feature type="compositionally biased region" description="Basic and acidic residues" evidence="4">
    <location>
        <begin position="123"/>
        <end position="139"/>
    </location>
</feature>
<dbReference type="CDD" id="cd04496">
    <property type="entry name" value="SSB_OBF"/>
    <property type="match status" value="1"/>
</dbReference>
<dbReference type="InterPro" id="IPR000424">
    <property type="entry name" value="Primosome_PriB/ssb"/>
</dbReference>
<evidence type="ECO:0000256" key="1">
    <source>
        <dbReference type="ARBA" id="ARBA00023125"/>
    </source>
</evidence>
<dbReference type="EMBL" id="CP082781">
    <property type="protein sequence ID" value="UGS27666.1"/>
    <property type="molecule type" value="Genomic_DNA"/>
</dbReference>
<dbReference type="InterPro" id="IPR012340">
    <property type="entry name" value="NA-bd_OB-fold"/>
</dbReference>
<gene>
    <name evidence="5" type="primary">ssb</name>
    <name evidence="5" type="ORF">K8F61_05635</name>
</gene>
<evidence type="ECO:0000313" key="6">
    <source>
        <dbReference type="Proteomes" id="UP001199642"/>
    </source>
</evidence>